<dbReference type="Pfam" id="PF00999">
    <property type="entry name" value="Na_H_Exchanger"/>
    <property type="match status" value="1"/>
</dbReference>
<keyword evidence="2 5" id="KW-0812">Transmembrane</keyword>
<dbReference type="InterPro" id="IPR006153">
    <property type="entry name" value="Cation/H_exchanger_TM"/>
</dbReference>
<reference evidence="7" key="1">
    <citation type="submission" date="2019-08" db="EMBL/GenBank/DDBJ databases">
        <authorList>
            <person name="Kucharzyk K."/>
            <person name="Murdoch R.W."/>
            <person name="Higgins S."/>
            <person name="Loffler F."/>
        </authorList>
    </citation>
    <scope>NUCLEOTIDE SEQUENCE</scope>
</reference>
<evidence type="ECO:0000256" key="5">
    <source>
        <dbReference type="SAM" id="Phobius"/>
    </source>
</evidence>
<dbReference type="GO" id="GO:0006813">
    <property type="term" value="P:potassium ion transport"/>
    <property type="evidence" value="ECO:0007669"/>
    <property type="project" value="InterPro"/>
</dbReference>
<name>A0A645H7G5_9ZZZZ</name>
<dbReference type="GO" id="GO:0015297">
    <property type="term" value="F:antiporter activity"/>
    <property type="evidence" value="ECO:0007669"/>
    <property type="project" value="InterPro"/>
</dbReference>
<evidence type="ECO:0000259" key="6">
    <source>
        <dbReference type="PROSITE" id="PS51202"/>
    </source>
</evidence>
<dbReference type="Pfam" id="PF02080">
    <property type="entry name" value="TrkA_C"/>
    <property type="match status" value="1"/>
</dbReference>
<dbReference type="SUPFAM" id="SSF116726">
    <property type="entry name" value="TrkA C-terminal domain-like"/>
    <property type="match status" value="1"/>
</dbReference>
<comment type="subcellular location">
    <subcellularLocation>
        <location evidence="1">Membrane</location>
        <topology evidence="1">Multi-pass membrane protein</topology>
    </subcellularLocation>
</comment>
<evidence type="ECO:0000256" key="4">
    <source>
        <dbReference type="ARBA" id="ARBA00023136"/>
    </source>
</evidence>
<dbReference type="Gene3D" id="3.30.70.1450">
    <property type="entry name" value="Regulator of K+ conductance, C-terminal domain"/>
    <property type="match status" value="1"/>
</dbReference>
<accession>A0A645H7G5</accession>
<feature type="domain" description="RCK C-terminal" evidence="6">
    <location>
        <begin position="89"/>
        <end position="169"/>
    </location>
</feature>
<dbReference type="Gene3D" id="1.20.1530.20">
    <property type="match status" value="1"/>
</dbReference>
<dbReference type="InterPro" id="IPR038770">
    <property type="entry name" value="Na+/solute_symporter_sf"/>
</dbReference>
<comment type="caution">
    <text evidence="7">The sequence shown here is derived from an EMBL/GenBank/DDBJ whole genome shotgun (WGS) entry which is preliminary data.</text>
</comment>
<evidence type="ECO:0000256" key="2">
    <source>
        <dbReference type="ARBA" id="ARBA00022692"/>
    </source>
</evidence>
<feature type="transmembrane region" description="Helical" evidence="5">
    <location>
        <begin position="31"/>
        <end position="50"/>
    </location>
</feature>
<sequence>MIPVILLIFYVVKLVPSLLLSRTFGVKKALSSSFLLSAQLSLMIVGLQIARTLNVIQPVYYSLFVFAAVISCLLFPLLFDRTFDEEGLVRKKRSSVDQICIREVVLANERIYGKPLKEVKFPSGCRIFMIARDGSELIPNGETVLEKGDVLLMAGIKTNEEKMMALVMNGQDV</sequence>
<evidence type="ECO:0000256" key="1">
    <source>
        <dbReference type="ARBA" id="ARBA00004141"/>
    </source>
</evidence>
<dbReference type="InterPro" id="IPR006037">
    <property type="entry name" value="RCK_C"/>
</dbReference>
<keyword evidence="4 5" id="KW-0472">Membrane</keyword>
<dbReference type="GO" id="GO:1902600">
    <property type="term" value="P:proton transmembrane transport"/>
    <property type="evidence" value="ECO:0007669"/>
    <property type="project" value="InterPro"/>
</dbReference>
<protein>
    <recommendedName>
        <fullName evidence="6">RCK C-terminal domain-containing protein</fullName>
    </recommendedName>
</protein>
<evidence type="ECO:0000313" key="7">
    <source>
        <dbReference type="EMBL" id="MPN34039.1"/>
    </source>
</evidence>
<dbReference type="GO" id="GO:0008324">
    <property type="term" value="F:monoatomic cation transmembrane transporter activity"/>
    <property type="evidence" value="ECO:0007669"/>
    <property type="project" value="InterPro"/>
</dbReference>
<evidence type="ECO:0000256" key="3">
    <source>
        <dbReference type="ARBA" id="ARBA00022989"/>
    </source>
</evidence>
<proteinExistence type="predicted"/>
<dbReference type="EMBL" id="VSSQ01086867">
    <property type="protein sequence ID" value="MPN34039.1"/>
    <property type="molecule type" value="Genomic_DNA"/>
</dbReference>
<gene>
    <name evidence="7" type="ORF">SDC9_181531</name>
</gene>
<dbReference type="AlphaFoldDB" id="A0A645H7G5"/>
<dbReference type="GO" id="GO:0016020">
    <property type="term" value="C:membrane"/>
    <property type="evidence" value="ECO:0007669"/>
    <property type="project" value="UniProtKB-SubCell"/>
</dbReference>
<dbReference type="InterPro" id="IPR036721">
    <property type="entry name" value="RCK_C_sf"/>
</dbReference>
<keyword evidence="3 5" id="KW-1133">Transmembrane helix</keyword>
<organism evidence="7">
    <name type="scientific">bioreactor metagenome</name>
    <dbReference type="NCBI Taxonomy" id="1076179"/>
    <lineage>
        <taxon>unclassified sequences</taxon>
        <taxon>metagenomes</taxon>
        <taxon>ecological metagenomes</taxon>
    </lineage>
</organism>
<feature type="transmembrane region" description="Helical" evidence="5">
    <location>
        <begin position="59"/>
        <end position="79"/>
    </location>
</feature>
<dbReference type="PROSITE" id="PS51202">
    <property type="entry name" value="RCK_C"/>
    <property type="match status" value="1"/>
</dbReference>